<dbReference type="Pfam" id="PF13452">
    <property type="entry name" value="FAS1_DH_region"/>
    <property type="match status" value="1"/>
</dbReference>
<evidence type="ECO:0000313" key="3">
    <source>
        <dbReference type="Proteomes" id="UP001302222"/>
    </source>
</evidence>
<reference evidence="2 3" key="1">
    <citation type="submission" date="2023-12" db="EMBL/GenBank/DDBJ databases">
        <title>Novel species of the genus Arcicella isolated from rivers.</title>
        <authorList>
            <person name="Lu H."/>
        </authorList>
    </citation>
    <scope>NUCLEOTIDE SEQUENCE [LARGE SCALE GENOMIC DNA]</scope>
    <source>
        <strain evidence="2 3">DC25W</strain>
    </source>
</reference>
<dbReference type="InterPro" id="IPR029069">
    <property type="entry name" value="HotDog_dom_sf"/>
</dbReference>
<dbReference type="Gene3D" id="3.10.129.10">
    <property type="entry name" value="Hotdog Thioesterase"/>
    <property type="match status" value="2"/>
</dbReference>
<dbReference type="PANTHER" id="PTHR28152:SF1">
    <property type="entry name" value="HYDROXYACYL-THIOESTER DEHYDRATASE TYPE 2, MITOCHONDRIAL"/>
    <property type="match status" value="1"/>
</dbReference>
<feature type="domain" description="FAS1-like dehydratase" evidence="1">
    <location>
        <begin position="73"/>
        <end position="127"/>
    </location>
</feature>
<dbReference type="EMBL" id="JAYGIM010000021">
    <property type="protein sequence ID" value="MEA5429422.1"/>
    <property type="molecule type" value="Genomic_DNA"/>
</dbReference>
<protein>
    <submittedName>
        <fullName evidence="2">MaoC family dehydratase N-terminal domain-containing protein</fullName>
    </submittedName>
</protein>
<sequence>MQDYLSVSPIKSKELCSSTMVRRVAAMLDLETQSFAEGDILPKGWHFFMLAGETRKSELRKDGFPGLGVPIPDLGLPRLLLGGRTVAYHGKIVIGSVIEKSSFIKNITEKTTKNGQMAIVTLQHELCSIDADTPAIVETQTYILLEEQKIKNQPVLMNENGEFTIEGNANQIIPDETLLFQYSALGFNSHKIHLDRNYTQQVERLPDLVVNGGLATLLMTEFLRKEKGVDLKAIKVKHIAPLYCNRPLRLEYKNGEGKIYDDIDSIAVEMEIEEFAIDSI</sequence>
<dbReference type="RefSeq" id="WP_323689534.1">
    <property type="nucleotide sequence ID" value="NZ_JAYGIM010000021.1"/>
</dbReference>
<name>A0ABU5SQH7_9BACT</name>
<dbReference type="SUPFAM" id="SSF54637">
    <property type="entry name" value="Thioesterase/thiol ester dehydrase-isomerase"/>
    <property type="match status" value="1"/>
</dbReference>
<evidence type="ECO:0000313" key="2">
    <source>
        <dbReference type="EMBL" id="MEA5429422.1"/>
    </source>
</evidence>
<dbReference type="InterPro" id="IPR039569">
    <property type="entry name" value="FAS1-like_DH_region"/>
</dbReference>
<gene>
    <name evidence="2" type="ORF">VB798_22715</name>
</gene>
<evidence type="ECO:0000259" key="1">
    <source>
        <dbReference type="Pfam" id="PF13452"/>
    </source>
</evidence>
<dbReference type="Proteomes" id="UP001302222">
    <property type="component" value="Unassembled WGS sequence"/>
</dbReference>
<dbReference type="PANTHER" id="PTHR28152">
    <property type="entry name" value="HYDROXYACYL-THIOESTER DEHYDRATASE TYPE 2, MITOCHONDRIAL"/>
    <property type="match status" value="1"/>
</dbReference>
<dbReference type="InterPro" id="IPR052741">
    <property type="entry name" value="Mitochondrial_HTD2"/>
</dbReference>
<accession>A0ABU5SQH7</accession>
<keyword evidence="3" id="KW-1185">Reference proteome</keyword>
<organism evidence="2 3">
    <name type="scientific">Arcicella lustrica</name>
    <dbReference type="NCBI Taxonomy" id="2984196"/>
    <lineage>
        <taxon>Bacteria</taxon>
        <taxon>Pseudomonadati</taxon>
        <taxon>Bacteroidota</taxon>
        <taxon>Cytophagia</taxon>
        <taxon>Cytophagales</taxon>
        <taxon>Flectobacillaceae</taxon>
        <taxon>Arcicella</taxon>
    </lineage>
</organism>
<proteinExistence type="predicted"/>
<comment type="caution">
    <text evidence="2">The sequence shown here is derived from an EMBL/GenBank/DDBJ whole genome shotgun (WGS) entry which is preliminary data.</text>
</comment>